<dbReference type="SFLD" id="SFLDG01082">
    <property type="entry name" value="B12-binding_domain_containing"/>
    <property type="match status" value="2"/>
</dbReference>
<gene>
    <name evidence="7" type="ORF">COV72_06690</name>
</gene>
<dbReference type="EMBL" id="PCWA01000089">
    <property type="protein sequence ID" value="PIQ88744.1"/>
    <property type="molecule type" value="Genomic_DNA"/>
</dbReference>
<dbReference type="CDD" id="cd01335">
    <property type="entry name" value="Radical_SAM"/>
    <property type="match status" value="1"/>
</dbReference>
<dbReference type="InterPro" id="IPR058240">
    <property type="entry name" value="rSAM_sf"/>
</dbReference>
<feature type="domain" description="Radical SAM core" evidence="6">
    <location>
        <begin position="676"/>
        <end position="894"/>
    </location>
</feature>
<evidence type="ECO:0000256" key="5">
    <source>
        <dbReference type="ARBA" id="ARBA00023014"/>
    </source>
</evidence>
<dbReference type="Proteomes" id="UP000229641">
    <property type="component" value="Unassembled WGS sequence"/>
</dbReference>
<accession>A0A2H0LYJ8</accession>
<dbReference type="InterPro" id="IPR051198">
    <property type="entry name" value="BchE-like"/>
</dbReference>
<dbReference type="GO" id="GO:0051536">
    <property type="term" value="F:iron-sulfur cluster binding"/>
    <property type="evidence" value="ECO:0007669"/>
    <property type="project" value="UniProtKB-KW"/>
</dbReference>
<organism evidence="7 8">
    <name type="scientific">Candidatus Ghiorseimicrobium undicola</name>
    <dbReference type="NCBI Taxonomy" id="1974746"/>
    <lineage>
        <taxon>Bacteria</taxon>
        <taxon>Pseudomonadati</taxon>
        <taxon>Candidatus Omnitrophota</taxon>
        <taxon>Candidatus Ghiorseimicrobium</taxon>
    </lineage>
</organism>
<evidence type="ECO:0000256" key="4">
    <source>
        <dbReference type="ARBA" id="ARBA00023004"/>
    </source>
</evidence>
<sequence>MSIIANNHDRLAVFLPPAPRGPGMIKSPPLDIGNLIAILRTKKKFDIKLLDLRIDIINDDYRGIYSKPDINIFNDFQRCLEHLRNKEDSRIVYAVKKIFKEINTDDFNTAIFSVAVLEQFSLQYLISSLCLAKELKKNYPAKKVIFFGNCPKAHIRKVIKIFDFVDAFGENGDEYAIVRYLEKATTISLEGISYRENKKIFFPIEDRKISLNSYPLPDFSLFNLERYKTNNRLVLPYEISRGCTNDCFFCYYIHKNHVYSKSIDKVINDLTYLSKRYSTWYFHFMDAAINFDEEYLDLLCQAFAKKLPNLRWSALAIPNINYQLLIKMKTAGCLQLRWGVEYASKRMLDIINKKTSRQEIKEVLKNSHSLGIYNYITLLSGLHIEKKNDINQTVHFIEEMAPYIDAAKECVWGELGHFSLNKLNDLLNHKKDIFVMPKKKYDNVLKKNNIYSHDIIEVMTKKINLSFLLVPNEAFPKVIKEGEGGDEKAPHHEVFSTISYLKKELKESIDIKYYNFVSIFSEIKLFWRYLGKHPYDYNRKISRIAKLIIKFLDKSDYLFFYIPLWAENLKPSAEIAKIIKSIYPESKIIFFGPCCKLYSKEILGQYSFIDYVFTSEPEEAAKDLVTNKSTEDIFNIAHLRNKKICSHKRKGLDIHSHASYSFNYLAYFSFLNKYKLNSFPFLYFELSRGCIYNCFFCSLLTERKLRIRNVHSAVYELMQVLKHGGTRHIYFIDNELNFDNDYLSRFLDLVTKADNKFLWSAYMIAKGIDGRLIEKMKKAGCVHIRWGIESVNPKRQQMISKKLDSDEVSEILRLAHKQAIKNQVGFTVGYPYECEKDKVMIVDFIEKNRQNIDCVNLYRFKPRRNSLISRTPEKFGIEILREYDTLWQDEVPFNEINGLDWRLKKEQQIYYQSTISGKIKELKLASIDPEIFFKNLIINKGKQ</sequence>
<dbReference type="GO" id="GO:0005829">
    <property type="term" value="C:cytosol"/>
    <property type="evidence" value="ECO:0007669"/>
    <property type="project" value="TreeGrafter"/>
</dbReference>
<dbReference type="PANTHER" id="PTHR43409">
    <property type="entry name" value="ANAEROBIC MAGNESIUM-PROTOPORPHYRIN IX MONOMETHYL ESTER CYCLASE-RELATED"/>
    <property type="match status" value="1"/>
</dbReference>
<dbReference type="InterPro" id="IPR007197">
    <property type="entry name" value="rSAM"/>
</dbReference>
<dbReference type="Pfam" id="PF04055">
    <property type="entry name" value="Radical_SAM"/>
    <property type="match status" value="2"/>
</dbReference>
<keyword evidence="4" id="KW-0408">Iron</keyword>
<evidence type="ECO:0000256" key="1">
    <source>
        <dbReference type="ARBA" id="ARBA00001966"/>
    </source>
</evidence>
<evidence type="ECO:0000256" key="2">
    <source>
        <dbReference type="ARBA" id="ARBA00022691"/>
    </source>
</evidence>
<evidence type="ECO:0000256" key="3">
    <source>
        <dbReference type="ARBA" id="ARBA00022723"/>
    </source>
</evidence>
<dbReference type="InterPro" id="IPR023404">
    <property type="entry name" value="rSAM_horseshoe"/>
</dbReference>
<dbReference type="SUPFAM" id="SSF102114">
    <property type="entry name" value="Radical SAM enzymes"/>
    <property type="match status" value="2"/>
</dbReference>
<keyword evidence="2" id="KW-0949">S-adenosyl-L-methionine</keyword>
<keyword evidence="5" id="KW-0411">Iron-sulfur</keyword>
<dbReference type="PROSITE" id="PS51918">
    <property type="entry name" value="RADICAL_SAM"/>
    <property type="match status" value="2"/>
</dbReference>
<dbReference type="PANTHER" id="PTHR43409:SF16">
    <property type="entry name" value="SLR0320 PROTEIN"/>
    <property type="match status" value="1"/>
</dbReference>
<dbReference type="SFLD" id="SFLDS00029">
    <property type="entry name" value="Radical_SAM"/>
    <property type="match status" value="2"/>
</dbReference>
<protein>
    <recommendedName>
        <fullName evidence="6">Radical SAM core domain-containing protein</fullName>
    </recommendedName>
</protein>
<evidence type="ECO:0000259" key="6">
    <source>
        <dbReference type="PROSITE" id="PS51918"/>
    </source>
</evidence>
<dbReference type="AlphaFoldDB" id="A0A2H0LYJ8"/>
<dbReference type="Gene3D" id="3.80.30.20">
    <property type="entry name" value="tm_1862 like domain"/>
    <property type="match status" value="2"/>
</dbReference>
<keyword evidence="3" id="KW-0479">Metal-binding</keyword>
<dbReference type="SMART" id="SM00729">
    <property type="entry name" value="Elp3"/>
    <property type="match status" value="2"/>
</dbReference>
<dbReference type="GO" id="GO:0046872">
    <property type="term" value="F:metal ion binding"/>
    <property type="evidence" value="ECO:0007669"/>
    <property type="project" value="UniProtKB-KW"/>
</dbReference>
<evidence type="ECO:0000313" key="7">
    <source>
        <dbReference type="EMBL" id="PIQ88744.1"/>
    </source>
</evidence>
<feature type="domain" description="Radical SAM core" evidence="6">
    <location>
        <begin position="229"/>
        <end position="466"/>
    </location>
</feature>
<comment type="cofactor">
    <cofactor evidence="1">
        <name>[4Fe-4S] cluster</name>
        <dbReference type="ChEBI" id="CHEBI:49883"/>
    </cofactor>
</comment>
<proteinExistence type="predicted"/>
<comment type="caution">
    <text evidence="7">The sequence shown here is derived from an EMBL/GenBank/DDBJ whole genome shotgun (WGS) entry which is preliminary data.</text>
</comment>
<dbReference type="Gene3D" id="3.40.50.280">
    <property type="entry name" value="Cobalamin-binding domain"/>
    <property type="match status" value="1"/>
</dbReference>
<evidence type="ECO:0000313" key="8">
    <source>
        <dbReference type="Proteomes" id="UP000229641"/>
    </source>
</evidence>
<dbReference type="GO" id="GO:0003824">
    <property type="term" value="F:catalytic activity"/>
    <property type="evidence" value="ECO:0007669"/>
    <property type="project" value="InterPro"/>
</dbReference>
<reference evidence="7 8" key="1">
    <citation type="submission" date="2017-09" db="EMBL/GenBank/DDBJ databases">
        <title>Depth-based differentiation of microbial function through sediment-hosted aquifers and enrichment of novel symbionts in the deep terrestrial subsurface.</title>
        <authorList>
            <person name="Probst A.J."/>
            <person name="Ladd B."/>
            <person name="Jarett J.K."/>
            <person name="Geller-Mcgrath D.E."/>
            <person name="Sieber C.M."/>
            <person name="Emerson J.B."/>
            <person name="Anantharaman K."/>
            <person name="Thomas B.C."/>
            <person name="Malmstrom R."/>
            <person name="Stieglmeier M."/>
            <person name="Klingl A."/>
            <person name="Woyke T."/>
            <person name="Ryan C.M."/>
            <person name="Banfield J.F."/>
        </authorList>
    </citation>
    <scope>NUCLEOTIDE SEQUENCE [LARGE SCALE GENOMIC DNA]</scope>
    <source>
        <strain evidence="7">CG11_big_fil_rev_8_21_14_0_20_42_13</strain>
    </source>
</reference>
<name>A0A2H0LYJ8_9BACT</name>
<dbReference type="InterPro" id="IPR006638">
    <property type="entry name" value="Elp3/MiaA/NifB-like_rSAM"/>
</dbReference>